<evidence type="ECO:0000256" key="1">
    <source>
        <dbReference type="SAM" id="Phobius"/>
    </source>
</evidence>
<dbReference type="AlphaFoldDB" id="A0A0H5QJ78"/>
<name>A0A0H5QJ78_9EUKA</name>
<keyword evidence="1" id="KW-0812">Transmembrane</keyword>
<feature type="transmembrane region" description="Helical" evidence="1">
    <location>
        <begin position="50"/>
        <end position="71"/>
    </location>
</feature>
<keyword evidence="1" id="KW-0472">Membrane</keyword>
<reference evidence="2" key="1">
    <citation type="submission" date="2015-04" db="EMBL/GenBank/DDBJ databases">
        <title>The genome sequence of the plant pathogenic Rhizarian Plasmodiophora brassicae reveals insights in its biotrophic life cycle and the origin of chitin synthesis.</title>
        <authorList>
            <person name="Schwelm A."/>
            <person name="Fogelqvist J."/>
            <person name="Knaust A."/>
            <person name="Julke S."/>
            <person name="Lilja T."/>
            <person name="Dhandapani V."/>
            <person name="Bonilla-Rosso G."/>
            <person name="Karlsson M."/>
            <person name="Shevchenko A."/>
            <person name="Choi S.R."/>
            <person name="Kim H.G."/>
            <person name="Park J.Y."/>
            <person name="Lim Y.P."/>
            <person name="Ludwig-Muller J."/>
            <person name="Dixelius C."/>
        </authorList>
    </citation>
    <scope>NUCLEOTIDE SEQUENCE</scope>
    <source>
        <tissue evidence="2">Potato root galls</tissue>
    </source>
</reference>
<sequence>MMDLEHSFLNGYHFRICRSLSFRHLNSFDIHEQFVGILCHHRRRSCLDTILHVLSLLFLLLLLPPLLHWVVSLPHCAITDDHPSGQPISPPILKSLTFVQSPITQMINQYKCPHRTNHPDFTIKRIFNFVCTDHQKSSQMLRHTMTLAKPQLGHKFTCVNDSRGSFTWSTARYPR</sequence>
<protein>
    <submittedName>
        <fullName evidence="2">Uncharacterized protein</fullName>
    </submittedName>
</protein>
<accession>A0A0H5QJ78</accession>
<organism evidence="2">
    <name type="scientific">Spongospora subterranea</name>
    <dbReference type="NCBI Taxonomy" id="70186"/>
    <lineage>
        <taxon>Eukaryota</taxon>
        <taxon>Sar</taxon>
        <taxon>Rhizaria</taxon>
        <taxon>Endomyxa</taxon>
        <taxon>Phytomyxea</taxon>
        <taxon>Plasmodiophorida</taxon>
        <taxon>Plasmodiophoridae</taxon>
        <taxon>Spongospora</taxon>
    </lineage>
</organism>
<proteinExistence type="predicted"/>
<keyword evidence="1" id="KW-1133">Transmembrane helix</keyword>
<dbReference type="EMBL" id="HACM01000909">
    <property type="protein sequence ID" value="CRZ01351.1"/>
    <property type="molecule type" value="Transcribed_RNA"/>
</dbReference>
<evidence type="ECO:0000313" key="2">
    <source>
        <dbReference type="EMBL" id="CRZ01351.1"/>
    </source>
</evidence>
<feature type="non-terminal residue" evidence="2">
    <location>
        <position position="175"/>
    </location>
</feature>